<dbReference type="Proteomes" id="UP000239757">
    <property type="component" value="Unassembled WGS sequence"/>
</dbReference>
<proteinExistence type="predicted"/>
<organism evidence="1 2">
    <name type="scientific">Gossypium barbadense</name>
    <name type="common">Sea Island cotton</name>
    <name type="synonym">Hibiscus barbadensis</name>
    <dbReference type="NCBI Taxonomy" id="3634"/>
    <lineage>
        <taxon>Eukaryota</taxon>
        <taxon>Viridiplantae</taxon>
        <taxon>Streptophyta</taxon>
        <taxon>Embryophyta</taxon>
        <taxon>Tracheophyta</taxon>
        <taxon>Spermatophyta</taxon>
        <taxon>Magnoliopsida</taxon>
        <taxon>eudicotyledons</taxon>
        <taxon>Gunneridae</taxon>
        <taxon>Pentapetalae</taxon>
        <taxon>rosids</taxon>
        <taxon>malvids</taxon>
        <taxon>Malvales</taxon>
        <taxon>Malvaceae</taxon>
        <taxon>Malvoideae</taxon>
        <taxon>Gossypium</taxon>
    </lineage>
</organism>
<dbReference type="EMBL" id="KZ664407">
    <property type="protein sequence ID" value="PPS05698.1"/>
    <property type="molecule type" value="Genomic_DNA"/>
</dbReference>
<dbReference type="AlphaFoldDB" id="A0A2P5XQR8"/>
<sequence>MAKVGKASSWAFKRGNNVLDRKNHSVVVIDDTFHVQKAVRILGTKGSMGEQLLMNGASTSIPLDLEAMRMGIHDKDMILVQEVVNAMVFSIDIAIDDHDNEENIEILDESEDADYM</sequence>
<evidence type="ECO:0000313" key="2">
    <source>
        <dbReference type="Proteomes" id="UP000239757"/>
    </source>
</evidence>
<protein>
    <submittedName>
        <fullName evidence="1">Uncharacterized protein</fullName>
    </submittedName>
</protein>
<gene>
    <name evidence="1" type="ORF">GOBAR_AA14951</name>
</gene>
<evidence type="ECO:0000313" key="1">
    <source>
        <dbReference type="EMBL" id="PPS05698.1"/>
    </source>
</evidence>
<accession>A0A2P5XQR8</accession>
<reference evidence="1 2" key="1">
    <citation type="submission" date="2015-01" db="EMBL/GenBank/DDBJ databases">
        <title>Genome of allotetraploid Gossypium barbadense reveals genomic plasticity and fiber elongation in cotton evolution.</title>
        <authorList>
            <person name="Chen X."/>
            <person name="Liu X."/>
            <person name="Zhao B."/>
            <person name="Zheng H."/>
            <person name="Hu Y."/>
            <person name="Lu G."/>
            <person name="Yang C."/>
            <person name="Chen J."/>
            <person name="Shan C."/>
            <person name="Zhang L."/>
            <person name="Zhou Y."/>
            <person name="Wang L."/>
            <person name="Guo W."/>
            <person name="Bai Y."/>
            <person name="Ruan J."/>
            <person name="Shangguan X."/>
            <person name="Mao Y."/>
            <person name="Jiang J."/>
            <person name="Zhu Y."/>
            <person name="Lei J."/>
            <person name="Kang H."/>
            <person name="Chen S."/>
            <person name="He X."/>
            <person name="Wang R."/>
            <person name="Wang Y."/>
            <person name="Chen J."/>
            <person name="Wang L."/>
            <person name="Yu S."/>
            <person name="Wang B."/>
            <person name="Wei J."/>
            <person name="Song S."/>
            <person name="Lu X."/>
            <person name="Gao Z."/>
            <person name="Gu W."/>
            <person name="Deng X."/>
            <person name="Ma D."/>
            <person name="Wang S."/>
            <person name="Liang W."/>
            <person name="Fang L."/>
            <person name="Cai C."/>
            <person name="Zhu X."/>
            <person name="Zhou B."/>
            <person name="Zhang Y."/>
            <person name="Chen Z."/>
            <person name="Xu S."/>
            <person name="Zhu R."/>
            <person name="Wang S."/>
            <person name="Zhang T."/>
            <person name="Zhao G."/>
        </authorList>
    </citation>
    <scope>NUCLEOTIDE SEQUENCE [LARGE SCALE GENOMIC DNA]</scope>
    <source>
        <strain evidence="2">cv. Xinhai21</strain>
        <tissue evidence="1">Leaf</tissue>
    </source>
</reference>
<name>A0A2P5XQR8_GOSBA</name>